<dbReference type="eggNOG" id="COG1396">
    <property type="taxonomic scope" value="Bacteria"/>
</dbReference>
<evidence type="ECO:0000259" key="4">
    <source>
        <dbReference type="PROSITE" id="PS50943"/>
    </source>
</evidence>
<dbReference type="Proteomes" id="UP000056090">
    <property type="component" value="Chromosome"/>
</dbReference>
<gene>
    <name evidence="5" type="ORF">EP13_03485</name>
</gene>
<accession>A0A075NZ28</accession>
<evidence type="ECO:0000256" key="3">
    <source>
        <dbReference type="ARBA" id="ARBA00023163"/>
    </source>
</evidence>
<dbReference type="InterPro" id="IPR010982">
    <property type="entry name" value="Lambda_DNA-bd_dom_sf"/>
</dbReference>
<dbReference type="Gene3D" id="2.60.120.10">
    <property type="entry name" value="Jelly Rolls"/>
    <property type="match status" value="1"/>
</dbReference>
<dbReference type="AlphaFoldDB" id="A0A075NZ28"/>
<dbReference type="GO" id="GO:0003677">
    <property type="term" value="F:DNA binding"/>
    <property type="evidence" value="ECO:0007669"/>
    <property type="project" value="UniProtKB-KW"/>
</dbReference>
<dbReference type="Pfam" id="PF01381">
    <property type="entry name" value="HTH_3"/>
    <property type="match status" value="1"/>
</dbReference>
<dbReference type="Gene3D" id="1.10.260.40">
    <property type="entry name" value="lambda repressor-like DNA-binding domains"/>
    <property type="match status" value="1"/>
</dbReference>
<dbReference type="SUPFAM" id="SSF51182">
    <property type="entry name" value="RmlC-like cupins"/>
    <property type="match status" value="1"/>
</dbReference>
<name>A0A075NZ28_9ALTE</name>
<dbReference type="CDD" id="cd00093">
    <property type="entry name" value="HTH_XRE"/>
    <property type="match status" value="1"/>
</dbReference>
<dbReference type="InterPro" id="IPR013096">
    <property type="entry name" value="Cupin_2"/>
</dbReference>
<dbReference type="InterPro" id="IPR011051">
    <property type="entry name" value="RmlC_Cupin_sf"/>
</dbReference>
<dbReference type="SUPFAM" id="SSF47413">
    <property type="entry name" value="lambda repressor-like DNA-binding domains"/>
    <property type="match status" value="1"/>
</dbReference>
<dbReference type="KEGG" id="aal:EP13_03485"/>
<dbReference type="SMART" id="SM00530">
    <property type="entry name" value="HTH_XRE"/>
    <property type="match status" value="1"/>
</dbReference>
<dbReference type="InterPro" id="IPR014710">
    <property type="entry name" value="RmlC-like_jellyroll"/>
</dbReference>
<keyword evidence="1" id="KW-0805">Transcription regulation</keyword>
<organism evidence="5 6">
    <name type="scientific">Alteromonas australica</name>
    <dbReference type="NCBI Taxonomy" id="589873"/>
    <lineage>
        <taxon>Bacteria</taxon>
        <taxon>Pseudomonadati</taxon>
        <taxon>Pseudomonadota</taxon>
        <taxon>Gammaproteobacteria</taxon>
        <taxon>Alteromonadales</taxon>
        <taxon>Alteromonadaceae</taxon>
        <taxon>Alteromonas/Salinimonas group</taxon>
        <taxon>Alteromonas</taxon>
    </lineage>
</organism>
<dbReference type="InterPro" id="IPR001387">
    <property type="entry name" value="Cro/C1-type_HTH"/>
</dbReference>
<dbReference type="GO" id="GO:0005829">
    <property type="term" value="C:cytosol"/>
    <property type="evidence" value="ECO:0007669"/>
    <property type="project" value="TreeGrafter"/>
</dbReference>
<dbReference type="CDD" id="cd02209">
    <property type="entry name" value="cupin_XRE_C"/>
    <property type="match status" value="1"/>
</dbReference>
<keyword evidence="6" id="KW-1185">Reference proteome</keyword>
<proteinExistence type="predicted"/>
<dbReference type="PROSITE" id="PS50943">
    <property type="entry name" value="HTH_CROC1"/>
    <property type="match status" value="1"/>
</dbReference>
<keyword evidence="3" id="KW-0804">Transcription</keyword>
<evidence type="ECO:0000313" key="5">
    <source>
        <dbReference type="EMBL" id="AIF97835.1"/>
    </source>
</evidence>
<dbReference type="EMBL" id="CP008849">
    <property type="protein sequence ID" value="AIF97835.1"/>
    <property type="molecule type" value="Genomic_DNA"/>
</dbReference>
<evidence type="ECO:0000313" key="6">
    <source>
        <dbReference type="Proteomes" id="UP000056090"/>
    </source>
</evidence>
<feature type="domain" description="HTH cro/C1-type" evidence="4">
    <location>
        <begin position="17"/>
        <end position="71"/>
    </location>
</feature>
<dbReference type="GO" id="GO:0003700">
    <property type="term" value="F:DNA-binding transcription factor activity"/>
    <property type="evidence" value="ECO:0007669"/>
    <property type="project" value="TreeGrafter"/>
</dbReference>
<dbReference type="GeneID" id="78254001"/>
<evidence type="ECO:0000256" key="1">
    <source>
        <dbReference type="ARBA" id="ARBA00023015"/>
    </source>
</evidence>
<dbReference type="InterPro" id="IPR050807">
    <property type="entry name" value="TransReg_Diox_bact_type"/>
</dbReference>
<dbReference type="eggNOG" id="COG1917">
    <property type="taxonomic scope" value="Bacteria"/>
</dbReference>
<evidence type="ECO:0000256" key="2">
    <source>
        <dbReference type="ARBA" id="ARBA00023125"/>
    </source>
</evidence>
<protein>
    <submittedName>
        <fullName evidence="5">XRE family transcriptional regulator</fullName>
    </submittedName>
</protein>
<dbReference type="PANTHER" id="PTHR46797:SF23">
    <property type="entry name" value="HTH-TYPE TRANSCRIPTIONAL REGULATOR SUTR"/>
    <property type="match status" value="1"/>
</dbReference>
<sequence>MKNKKDEVFAYCISERLKAIRQERGLSLDKTAALTGVSKAMLGQIERCESSPTIAKLWKIATGLQVSFSSFLTAESCHSIAEGEGSIYDPNMHVKTLFSYDKSKQFEAFDITLTALHQQQSTAHQKGVSEHIHVLEGRLGIFTKGQWHIIEAGQQWVFDADQPHRYEDKVGKTRFLTIIHYPNASKNEN</sequence>
<dbReference type="Pfam" id="PF07883">
    <property type="entry name" value="Cupin_2"/>
    <property type="match status" value="1"/>
</dbReference>
<dbReference type="PANTHER" id="PTHR46797">
    <property type="entry name" value="HTH-TYPE TRANSCRIPTIONAL REGULATOR"/>
    <property type="match status" value="1"/>
</dbReference>
<reference evidence="5 6" key="1">
    <citation type="submission" date="2014-06" db="EMBL/GenBank/DDBJ databases">
        <title>Genomes of Alteromonas australica, a world apart.</title>
        <authorList>
            <person name="Gonzaga A."/>
            <person name="Lopez-Perez M."/>
            <person name="Rodriguez-Valera F."/>
        </authorList>
    </citation>
    <scope>NUCLEOTIDE SEQUENCE [LARGE SCALE GENOMIC DNA]</scope>
    <source>
        <strain evidence="5 6">H 17</strain>
    </source>
</reference>
<dbReference type="RefSeq" id="WP_044056035.1">
    <property type="nucleotide sequence ID" value="NZ_CBCSKJ010000001.1"/>
</dbReference>
<keyword evidence="2" id="KW-0238">DNA-binding</keyword>